<proteinExistence type="predicted"/>
<comment type="caution">
    <text evidence="1">The sequence shown here is derived from an EMBL/GenBank/DDBJ whole genome shotgun (WGS) entry which is preliminary data.</text>
</comment>
<reference evidence="1 2" key="1">
    <citation type="submission" date="2017-12" db="EMBL/GenBank/DDBJ databases">
        <title>Bifidobacterium longum APC/DPC strains.</title>
        <authorList>
            <person name="Arboleya S."/>
        </authorList>
    </citation>
    <scope>NUCLEOTIDE SEQUENCE [LARGE SCALE GENOMIC DNA]</scope>
    <source>
        <strain evidence="1 2">APC1503</strain>
    </source>
</reference>
<gene>
    <name evidence="1" type="ORF">APC1503_0418</name>
</gene>
<evidence type="ECO:0000313" key="2">
    <source>
        <dbReference type="Proteomes" id="UP000232654"/>
    </source>
</evidence>
<dbReference type="Proteomes" id="UP000232654">
    <property type="component" value="Unassembled WGS sequence"/>
</dbReference>
<accession>A0A2N0T3B2</accession>
<evidence type="ECO:0000313" key="1">
    <source>
        <dbReference type="EMBL" id="PKC90524.1"/>
    </source>
</evidence>
<organism evidence="1 2">
    <name type="scientific">Bifidobacterium longum</name>
    <dbReference type="NCBI Taxonomy" id="216816"/>
    <lineage>
        <taxon>Bacteria</taxon>
        <taxon>Bacillati</taxon>
        <taxon>Actinomycetota</taxon>
        <taxon>Actinomycetes</taxon>
        <taxon>Bifidobacteriales</taxon>
        <taxon>Bifidobacteriaceae</taxon>
        <taxon>Bifidobacterium</taxon>
    </lineage>
</organism>
<protein>
    <submittedName>
        <fullName evidence="1">Uncharacterized protein</fullName>
    </submittedName>
</protein>
<name>A0A2N0T3B2_BIFLN</name>
<sequence length="187" mass="21382">MKRGKILSMKKLEQKLLPIARKWAGNIPVWAAREAGVEASTLRHWAKDNPDVENGTRGVYVWYTDDDKIDWDVCETARYLAKAGKDAFLWGPSVLEFMELGDVGEPGFYIAVPTRRYPQLSVKWVVTKKKTRSKYKGMPIQSLKDAIVSSMPMLDDDKRRTVLDDAAQRYPKIKVFLRKVGAEYGIE</sequence>
<dbReference type="AlphaFoldDB" id="A0A2N0T3B2"/>
<dbReference type="EMBL" id="PJDT01000009">
    <property type="protein sequence ID" value="PKC90524.1"/>
    <property type="molecule type" value="Genomic_DNA"/>
</dbReference>